<sequence>MKIAGVVVLYNPDENVKKNIDSYINNLDILYVVDNSPEPNDNAKYYKGKKIKYISNHGNKGIAYALNVGAKEAIKEKSEWLLTMDQDSSFKDDSLSKMIGFLKELKTNNIMSSALNLKYDNLGVISALQRTRLNKDEKLKGIDYPLVVMTSGNIINLDAYKKVGGFKDWLFIDAVDFEFCLNIKKHKYDIIQYNEAELNHNLGYINEYNFLGKTVYVTNHSAIRRYYITRNRHYLYDLYNEDFLDYCSIELGRTKKELLKIILFEDNKWNKIKAIYKGYKDYKRGIKGEMK</sequence>
<proteinExistence type="predicted"/>
<evidence type="ECO:0000259" key="1">
    <source>
        <dbReference type="Pfam" id="PF00535"/>
    </source>
</evidence>
<gene>
    <name evidence="2" type="ORF">IAB59_04815</name>
</gene>
<evidence type="ECO:0000313" key="3">
    <source>
        <dbReference type="Proteomes" id="UP000886833"/>
    </source>
</evidence>
<accession>A0A9D1GBI9</accession>
<dbReference type="AlphaFoldDB" id="A0A9D1GBI9"/>
<feature type="domain" description="Glycosyltransferase 2-like" evidence="1">
    <location>
        <begin position="6"/>
        <end position="119"/>
    </location>
</feature>
<organism evidence="2 3">
    <name type="scientific">Candidatus Onthousia faecipullorum</name>
    <dbReference type="NCBI Taxonomy" id="2840887"/>
    <lineage>
        <taxon>Bacteria</taxon>
        <taxon>Bacillati</taxon>
        <taxon>Bacillota</taxon>
        <taxon>Bacilli</taxon>
        <taxon>Candidatus Onthousia</taxon>
    </lineage>
</organism>
<dbReference type="Gene3D" id="3.90.550.10">
    <property type="entry name" value="Spore Coat Polysaccharide Biosynthesis Protein SpsA, Chain A"/>
    <property type="match status" value="1"/>
</dbReference>
<dbReference type="SUPFAM" id="SSF53448">
    <property type="entry name" value="Nucleotide-diphospho-sugar transferases"/>
    <property type="match status" value="1"/>
</dbReference>
<reference evidence="2" key="1">
    <citation type="submission" date="2020-10" db="EMBL/GenBank/DDBJ databases">
        <authorList>
            <person name="Gilroy R."/>
        </authorList>
    </citation>
    <scope>NUCLEOTIDE SEQUENCE</scope>
    <source>
        <strain evidence="2">CHK195-26880</strain>
    </source>
</reference>
<name>A0A9D1GBI9_9FIRM</name>
<dbReference type="InterPro" id="IPR029044">
    <property type="entry name" value="Nucleotide-diphossugar_trans"/>
</dbReference>
<dbReference type="InterPro" id="IPR001173">
    <property type="entry name" value="Glyco_trans_2-like"/>
</dbReference>
<reference evidence="2" key="2">
    <citation type="journal article" date="2021" name="PeerJ">
        <title>Extensive microbial diversity within the chicken gut microbiome revealed by metagenomics and culture.</title>
        <authorList>
            <person name="Gilroy R."/>
            <person name="Ravi A."/>
            <person name="Getino M."/>
            <person name="Pursley I."/>
            <person name="Horton D.L."/>
            <person name="Alikhan N.F."/>
            <person name="Baker D."/>
            <person name="Gharbi K."/>
            <person name="Hall N."/>
            <person name="Watson M."/>
            <person name="Adriaenssens E.M."/>
            <person name="Foster-Nyarko E."/>
            <person name="Jarju S."/>
            <person name="Secka A."/>
            <person name="Antonio M."/>
            <person name="Oren A."/>
            <person name="Chaudhuri R.R."/>
            <person name="La Ragione R."/>
            <person name="Hildebrand F."/>
            <person name="Pallen M.J."/>
        </authorList>
    </citation>
    <scope>NUCLEOTIDE SEQUENCE</scope>
    <source>
        <strain evidence="2">CHK195-26880</strain>
    </source>
</reference>
<protein>
    <submittedName>
        <fullName evidence="2">Glycosyltransferase</fullName>
    </submittedName>
</protein>
<dbReference type="Pfam" id="PF00535">
    <property type="entry name" value="Glycos_transf_2"/>
    <property type="match status" value="1"/>
</dbReference>
<dbReference type="Proteomes" id="UP000886833">
    <property type="component" value="Unassembled WGS sequence"/>
</dbReference>
<dbReference type="EMBL" id="DVKQ01000062">
    <property type="protein sequence ID" value="HIT37776.1"/>
    <property type="molecule type" value="Genomic_DNA"/>
</dbReference>
<evidence type="ECO:0000313" key="2">
    <source>
        <dbReference type="EMBL" id="HIT37776.1"/>
    </source>
</evidence>
<comment type="caution">
    <text evidence="2">The sequence shown here is derived from an EMBL/GenBank/DDBJ whole genome shotgun (WGS) entry which is preliminary data.</text>
</comment>